<evidence type="ECO:0000256" key="4">
    <source>
        <dbReference type="ARBA" id="ARBA00010617"/>
    </source>
</evidence>
<dbReference type="GO" id="GO:0020037">
    <property type="term" value="F:heme binding"/>
    <property type="evidence" value="ECO:0007669"/>
    <property type="project" value="InterPro"/>
</dbReference>
<evidence type="ECO:0000313" key="16">
    <source>
        <dbReference type="Proteomes" id="UP001221142"/>
    </source>
</evidence>
<evidence type="ECO:0000313" key="15">
    <source>
        <dbReference type="EMBL" id="KAJ7617357.1"/>
    </source>
</evidence>
<dbReference type="PANTHER" id="PTHR24305:SF166">
    <property type="entry name" value="CYTOCHROME P450 12A4, MITOCHONDRIAL-RELATED"/>
    <property type="match status" value="1"/>
</dbReference>
<accession>A0AAD7BCR1</accession>
<keyword evidence="8" id="KW-1133">Transmembrane helix</keyword>
<keyword evidence="10 13" id="KW-0408">Iron</keyword>
<keyword evidence="12" id="KW-0472">Membrane</keyword>
<evidence type="ECO:0000256" key="6">
    <source>
        <dbReference type="ARBA" id="ARBA00022692"/>
    </source>
</evidence>
<name>A0AAD7BCR1_9AGAR</name>
<keyword evidence="5 13" id="KW-0349">Heme</keyword>
<gene>
    <name evidence="15" type="ORF">FB45DRAFT_801179</name>
</gene>
<comment type="similarity">
    <text evidence="4">Belongs to the cytochrome P450 family.</text>
</comment>
<keyword evidence="14" id="KW-0732">Signal</keyword>
<dbReference type="Proteomes" id="UP001221142">
    <property type="component" value="Unassembled WGS sequence"/>
</dbReference>
<dbReference type="Gene3D" id="1.10.630.10">
    <property type="entry name" value="Cytochrome P450"/>
    <property type="match status" value="1"/>
</dbReference>
<dbReference type="InterPro" id="IPR002403">
    <property type="entry name" value="Cyt_P450_E_grp-IV"/>
</dbReference>
<evidence type="ECO:0000256" key="14">
    <source>
        <dbReference type="SAM" id="SignalP"/>
    </source>
</evidence>
<feature type="chain" id="PRO_5042176744" evidence="14">
    <location>
        <begin position="22"/>
        <end position="550"/>
    </location>
</feature>
<keyword evidence="11" id="KW-0503">Monooxygenase</keyword>
<feature type="binding site" description="axial binding residue" evidence="13">
    <location>
        <position position="472"/>
    </location>
    <ligand>
        <name>heme</name>
        <dbReference type="ChEBI" id="CHEBI:30413"/>
    </ligand>
    <ligandPart>
        <name>Fe</name>
        <dbReference type="ChEBI" id="CHEBI:18248"/>
    </ligandPart>
</feature>
<dbReference type="InterPro" id="IPR001128">
    <property type="entry name" value="Cyt_P450"/>
</dbReference>
<proteinExistence type="inferred from homology"/>
<dbReference type="PRINTS" id="PR00385">
    <property type="entry name" value="P450"/>
</dbReference>
<evidence type="ECO:0000256" key="11">
    <source>
        <dbReference type="ARBA" id="ARBA00023033"/>
    </source>
</evidence>
<dbReference type="PRINTS" id="PR00465">
    <property type="entry name" value="EP450IV"/>
</dbReference>
<keyword evidence="7 13" id="KW-0479">Metal-binding</keyword>
<comment type="caution">
    <text evidence="15">The sequence shown here is derived from an EMBL/GenBank/DDBJ whole genome shotgun (WGS) entry which is preliminary data.</text>
</comment>
<evidence type="ECO:0000256" key="5">
    <source>
        <dbReference type="ARBA" id="ARBA00022617"/>
    </source>
</evidence>
<sequence>MSLRLLATVASTLLCAQVTKLLVQWVSKQLYSPLREMPGPPSPSLLFGNFGKLSFRLFQRWQAQYGPTFRYHAIFRSHHLFTADAVALHHIVNNPDVYEKGEMVRYALTQLLGRGLLALEGDEHTKLRKIMSPAFGPSQIRGLTELFLDKSIELRDVWTRSPADPTGWIPVDVFEGLKRMTLDVIGLAGFAYEFHALKESTDEQEKRSPLEVAFREFFMDRQGEGVGIDLRIVLRAMFPLLRAIVPPHPKMLAERKTMDKVGLQLLQEAKTAIVSGDKDSERRDLLSLLVQSNISEQESHRVSDQDVVAQLPTFFAAGHETTSTATSWALYALARAPDIQEKLRAELTSMGTDSPSLDALNGLPYLEKFVREVMRVYGPVAFTNRVATRDDIIPLGTPYTDTRGVKHDSVSVKKGQFVRVPVGAVNQDPRIWGEDAAEFNPDRWDSIPSAASEIPGVGYAHLFTFLGGPHNCIGWRFAIAETKALVYTLVRGFEFALALDEGDGEEVQIRESVGAIRRPEVVKRKVSGSWKPWKGYEATEAQLPMRVRRI</sequence>
<evidence type="ECO:0000256" key="13">
    <source>
        <dbReference type="PIRSR" id="PIRSR602403-1"/>
    </source>
</evidence>
<comment type="cofactor">
    <cofactor evidence="1 13">
        <name>heme</name>
        <dbReference type="ChEBI" id="CHEBI:30413"/>
    </cofactor>
</comment>
<evidence type="ECO:0000256" key="7">
    <source>
        <dbReference type="ARBA" id="ARBA00022723"/>
    </source>
</evidence>
<dbReference type="InterPro" id="IPR050121">
    <property type="entry name" value="Cytochrome_P450_monoxygenase"/>
</dbReference>
<evidence type="ECO:0000256" key="9">
    <source>
        <dbReference type="ARBA" id="ARBA00023002"/>
    </source>
</evidence>
<keyword evidence="16" id="KW-1185">Reference proteome</keyword>
<organism evidence="15 16">
    <name type="scientific">Roridomyces roridus</name>
    <dbReference type="NCBI Taxonomy" id="1738132"/>
    <lineage>
        <taxon>Eukaryota</taxon>
        <taxon>Fungi</taxon>
        <taxon>Dikarya</taxon>
        <taxon>Basidiomycota</taxon>
        <taxon>Agaricomycotina</taxon>
        <taxon>Agaricomycetes</taxon>
        <taxon>Agaricomycetidae</taxon>
        <taxon>Agaricales</taxon>
        <taxon>Marasmiineae</taxon>
        <taxon>Mycenaceae</taxon>
        <taxon>Roridomyces</taxon>
    </lineage>
</organism>
<dbReference type="GO" id="GO:0016020">
    <property type="term" value="C:membrane"/>
    <property type="evidence" value="ECO:0007669"/>
    <property type="project" value="UniProtKB-SubCell"/>
</dbReference>
<evidence type="ECO:0000256" key="2">
    <source>
        <dbReference type="ARBA" id="ARBA00004370"/>
    </source>
</evidence>
<dbReference type="Pfam" id="PF00067">
    <property type="entry name" value="p450"/>
    <property type="match status" value="1"/>
</dbReference>
<dbReference type="GO" id="GO:0005506">
    <property type="term" value="F:iron ion binding"/>
    <property type="evidence" value="ECO:0007669"/>
    <property type="project" value="InterPro"/>
</dbReference>
<comment type="subcellular location">
    <subcellularLocation>
        <location evidence="2">Membrane</location>
    </subcellularLocation>
</comment>
<comment type="pathway">
    <text evidence="3">Secondary metabolite biosynthesis; terpenoid biosynthesis.</text>
</comment>
<evidence type="ECO:0000256" key="12">
    <source>
        <dbReference type="ARBA" id="ARBA00023136"/>
    </source>
</evidence>
<evidence type="ECO:0000256" key="1">
    <source>
        <dbReference type="ARBA" id="ARBA00001971"/>
    </source>
</evidence>
<dbReference type="GO" id="GO:0004497">
    <property type="term" value="F:monooxygenase activity"/>
    <property type="evidence" value="ECO:0007669"/>
    <property type="project" value="UniProtKB-KW"/>
</dbReference>
<dbReference type="CDD" id="cd11069">
    <property type="entry name" value="CYP_FUM15-like"/>
    <property type="match status" value="1"/>
</dbReference>
<reference evidence="15" key="1">
    <citation type="submission" date="2023-03" db="EMBL/GenBank/DDBJ databases">
        <title>Massive genome expansion in bonnet fungi (Mycena s.s.) driven by repeated elements and novel gene families across ecological guilds.</title>
        <authorList>
            <consortium name="Lawrence Berkeley National Laboratory"/>
            <person name="Harder C.B."/>
            <person name="Miyauchi S."/>
            <person name="Viragh M."/>
            <person name="Kuo A."/>
            <person name="Thoen E."/>
            <person name="Andreopoulos B."/>
            <person name="Lu D."/>
            <person name="Skrede I."/>
            <person name="Drula E."/>
            <person name="Henrissat B."/>
            <person name="Morin E."/>
            <person name="Kohler A."/>
            <person name="Barry K."/>
            <person name="LaButti K."/>
            <person name="Morin E."/>
            <person name="Salamov A."/>
            <person name="Lipzen A."/>
            <person name="Mereny Z."/>
            <person name="Hegedus B."/>
            <person name="Baldrian P."/>
            <person name="Stursova M."/>
            <person name="Weitz H."/>
            <person name="Taylor A."/>
            <person name="Grigoriev I.V."/>
            <person name="Nagy L.G."/>
            <person name="Martin F."/>
            <person name="Kauserud H."/>
        </authorList>
    </citation>
    <scope>NUCLEOTIDE SEQUENCE</scope>
    <source>
        <strain evidence="15">9284</strain>
    </source>
</reference>
<evidence type="ECO:0000256" key="8">
    <source>
        <dbReference type="ARBA" id="ARBA00022989"/>
    </source>
</evidence>
<keyword evidence="6" id="KW-0812">Transmembrane</keyword>
<keyword evidence="9" id="KW-0560">Oxidoreductase</keyword>
<dbReference type="EMBL" id="JARKIF010000021">
    <property type="protein sequence ID" value="KAJ7617357.1"/>
    <property type="molecule type" value="Genomic_DNA"/>
</dbReference>
<dbReference type="InterPro" id="IPR036396">
    <property type="entry name" value="Cyt_P450_sf"/>
</dbReference>
<protein>
    <submittedName>
        <fullName evidence="15">Cytochrome P450</fullName>
    </submittedName>
</protein>
<feature type="signal peptide" evidence="14">
    <location>
        <begin position="1"/>
        <end position="21"/>
    </location>
</feature>
<dbReference type="SUPFAM" id="SSF48264">
    <property type="entry name" value="Cytochrome P450"/>
    <property type="match status" value="1"/>
</dbReference>
<dbReference type="PANTHER" id="PTHR24305">
    <property type="entry name" value="CYTOCHROME P450"/>
    <property type="match status" value="1"/>
</dbReference>
<dbReference type="AlphaFoldDB" id="A0AAD7BCR1"/>
<dbReference type="GO" id="GO:0016705">
    <property type="term" value="F:oxidoreductase activity, acting on paired donors, with incorporation or reduction of molecular oxygen"/>
    <property type="evidence" value="ECO:0007669"/>
    <property type="project" value="InterPro"/>
</dbReference>
<evidence type="ECO:0000256" key="3">
    <source>
        <dbReference type="ARBA" id="ARBA00004721"/>
    </source>
</evidence>
<evidence type="ECO:0000256" key="10">
    <source>
        <dbReference type="ARBA" id="ARBA00023004"/>
    </source>
</evidence>